<dbReference type="Gene3D" id="1.10.10.60">
    <property type="entry name" value="Homeodomain-like"/>
    <property type="match status" value="1"/>
</dbReference>
<organism evidence="6 7">
    <name type="scientific">Arthrobacter humicola</name>
    <dbReference type="NCBI Taxonomy" id="409291"/>
    <lineage>
        <taxon>Bacteria</taxon>
        <taxon>Bacillati</taxon>
        <taxon>Actinomycetota</taxon>
        <taxon>Actinomycetes</taxon>
        <taxon>Micrococcales</taxon>
        <taxon>Micrococcaceae</taxon>
        <taxon>Arthrobacter</taxon>
    </lineage>
</organism>
<evidence type="ECO:0000256" key="2">
    <source>
        <dbReference type="ARBA" id="ARBA00023125"/>
    </source>
</evidence>
<dbReference type="SUPFAM" id="SSF46689">
    <property type="entry name" value="Homeodomain-like"/>
    <property type="match status" value="1"/>
</dbReference>
<dbReference type="InterPro" id="IPR001647">
    <property type="entry name" value="HTH_TetR"/>
</dbReference>
<comment type="caution">
    <text evidence="6">The sequence shown here is derived from an EMBL/GenBank/DDBJ whole genome shotgun (WGS) entry which is preliminary data.</text>
</comment>
<evidence type="ECO:0000313" key="6">
    <source>
        <dbReference type="EMBL" id="GAA2145224.1"/>
    </source>
</evidence>
<dbReference type="Gene3D" id="1.10.357.10">
    <property type="entry name" value="Tetracycline Repressor, domain 2"/>
    <property type="match status" value="1"/>
</dbReference>
<dbReference type="PRINTS" id="PR00455">
    <property type="entry name" value="HTHTETR"/>
</dbReference>
<dbReference type="PROSITE" id="PS50977">
    <property type="entry name" value="HTH_TETR_2"/>
    <property type="match status" value="1"/>
</dbReference>
<keyword evidence="7" id="KW-1185">Reference proteome</keyword>
<keyword evidence="1" id="KW-0805">Transcription regulation</keyword>
<dbReference type="EMBL" id="BAAAQB010000041">
    <property type="protein sequence ID" value="GAA2145224.1"/>
    <property type="molecule type" value="Genomic_DNA"/>
</dbReference>
<name>A0ABN2ZP07_9MICC</name>
<dbReference type="Proteomes" id="UP001500102">
    <property type="component" value="Unassembled WGS sequence"/>
</dbReference>
<feature type="DNA-binding region" description="H-T-H motif" evidence="4">
    <location>
        <begin position="23"/>
        <end position="42"/>
    </location>
</feature>
<dbReference type="PANTHER" id="PTHR30055">
    <property type="entry name" value="HTH-TYPE TRANSCRIPTIONAL REGULATOR RUTR"/>
    <property type="match status" value="1"/>
</dbReference>
<keyword evidence="3" id="KW-0804">Transcription</keyword>
<accession>A0ABN2ZP07</accession>
<gene>
    <name evidence="6" type="ORF">GCM10009825_37610</name>
</gene>
<protein>
    <recommendedName>
        <fullName evidence="5">HTH tetR-type domain-containing protein</fullName>
    </recommendedName>
</protein>
<feature type="domain" description="HTH tetR-type" evidence="5">
    <location>
        <begin position="1"/>
        <end position="60"/>
    </location>
</feature>
<evidence type="ECO:0000256" key="1">
    <source>
        <dbReference type="ARBA" id="ARBA00023015"/>
    </source>
</evidence>
<keyword evidence="2 4" id="KW-0238">DNA-binding</keyword>
<dbReference type="Pfam" id="PF00440">
    <property type="entry name" value="TetR_N"/>
    <property type="match status" value="1"/>
</dbReference>
<evidence type="ECO:0000313" key="7">
    <source>
        <dbReference type="Proteomes" id="UP001500102"/>
    </source>
</evidence>
<evidence type="ECO:0000256" key="3">
    <source>
        <dbReference type="ARBA" id="ARBA00023163"/>
    </source>
</evidence>
<dbReference type="InterPro" id="IPR050109">
    <property type="entry name" value="HTH-type_TetR-like_transc_reg"/>
</dbReference>
<dbReference type="InterPro" id="IPR009057">
    <property type="entry name" value="Homeodomain-like_sf"/>
</dbReference>
<dbReference type="PANTHER" id="PTHR30055:SF234">
    <property type="entry name" value="HTH-TYPE TRANSCRIPTIONAL REGULATOR BETI"/>
    <property type="match status" value="1"/>
</dbReference>
<evidence type="ECO:0000256" key="4">
    <source>
        <dbReference type="PROSITE-ProRule" id="PRU00335"/>
    </source>
</evidence>
<reference evidence="6 7" key="1">
    <citation type="journal article" date="2019" name="Int. J. Syst. Evol. Microbiol.">
        <title>The Global Catalogue of Microorganisms (GCM) 10K type strain sequencing project: providing services to taxonomists for standard genome sequencing and annotation.</title>
        <authorList>
            <consortium name="The Broad Institute Genomics Platform"/>
            <consortium name="The Broad Institute Genome Sequencing Center for Infectious Disease"/>
            <person name="Wu L."/>
            <person name="Ma J."/>
        </authorList>
    </citation>
    <scope>NUCLEOTIDE SEQUENCE [LARGE SCALE GENOMIC DNA]</scope>
    <source>
        <strain evidence="6 7">JCM 15921</strain>
    </source>
</reference>
<evidence type="ECO:0000259" key="5">
    <source>
        <dbReference type="PROSITE" id="PS50977"/>
    </source>
</evidence>
<proteinExistence type="predicted"/>
<sequence>MTRRLLLEKGLELFEEKGYAATTVDDIAAAVGTTRATFYSHFPSKGQLMRSLVERSNQMLTEADVPPLHSVVESGDRELIRTWLARKFDQWAEIRPYVVAAHQAAASEPDIQTALDQWFDSAIDDMQAGLDRAGRFDPISRRVRCALAFGELEFFSRRWMRLGWTVDRDTSLELMVQNWCFLLAE</sequence>